<dbReference type="EMBL" id="ML145100">
    <property type="protein sequence ID" value="TBU61033.1"/>
    <property type="molecule type" value="Genomic_DNA"/>
</dbReference>
<protein>
    <submittedName>
        <fullName evidence="1">Uncharacterized protein</fullName>
    </submittedName>
</protein>
<gene>
    <name evidence="1" type="ORF">BD310DRAFT_921311</name>
</gene>
<dbReference type="Proteomes" id="UP000292082">
    <property type="component" value="Unassembled WGS sequence"/>
</dbReference>
<proteinExistence type="predicted"/>
<evidence type="ECO:0000313" key="2">
    <source>
        <dbReference type="Proteomes" id="UP000292082"/>
    </source>
</evidence>
<dbReference type="AlphaFoldDB" id="A0A4Q9Q1G8"/>
<evidence type="ECO:0000313" key="1">
    <source>
        <dbReference type="EMBL" id="TBU61033.1"/>
    </source>
</evidence>
<name>A0A4Q9Q1G8_9APHY</name>
<accession>A0A4Q9Q1G8</accession>
<sequence>MLESMYLALFPSGVLWIVVSLPRGTSHRKDHSMLDLPCRLQDWCKQAVQTSRASPGSIVDRVINVVRILPRKDCFSLPYHSGH</sequence>
<organism evidence="1 2">
    <name type="scientific">Dichomitus squalens</name>
    <dbReference type="NCBI Taxonomy" id="114155"/>
    <lineage>
        <taxon>Eukaryota</taxon>
        <taxon>Fungi</taxon>
        <taxon>Dikarya</taxon>
        <taxon>Basidiomycota</taxon>
        <taxon>Agaricomycotina</taxon>
        <taxon>Agaricomycetes</taxon>
        <taxon>Polyporales</taxon>
        <taxon>Polyporaceae</taxon>
        <taxon>Dichomitus</taxon>
    </lineage>
</organism>
<keyword evidence="2" id="KW-1185">Reference proteome</keyword>
<reference evidence="1 2" key="1">
    <citation type="submission" date="2019-01" db="EMBL/GenBank/DDBJ databases">
        <title>Draft genome sequences of three monokaryotic isolates of the white-rot basidiomycete fungus Dichomitus squalens.</title>
        <authorList>
            <consortium name="DOE Joint Genome Institute"/>
            <person name="Lopez S.C."/>
            <person name="Andreopoulos B."/>
            <person name="Pangilinan J."/>
            <person name="Lipzen A."/>
            <person name="Riley R."/>
            <person name="Ahrendt S."/>
            <person name="Ng V."/>
            <person name="Barry K."/>
            <person name="Daum C."/>
            <person name="Grigoriev I.V."/>
            <person name="Hilden K.S."/>
            <person name="Makela M.R."/>
            <person name="de Vries R.P."/>
        </authorList>
    </citation>
    <scope>NUCLEOTIDE SEQUENCE [LARGE SCALE GENOMIC DNA]</scope>
    <source>
        <strain evidence="1 2">CBS 464.89</strain>
    </source>
</reference>